<keyword evidence="1" id="KW-0732">Signal</keyword>
<dbReference type="AlphaFoldDB" id="A0A0N4UPS7"/>
<dbReference type="Proteomes" id="UP000274756">
    <property type="component" value="Unassembled WGS sequence"/>
</dbReference>
<evidence type="ECO:0000313" key="5">
    <source>
        <dbReference type="Proteomes" id="UP000274756"/>
    </source>
</evidence>
<keyword evidence="5" id="KW-1185">Reference proteome</keyword>
<dbReference type="EMBL" id="UYYG01000143">
    <property type="protein sequence ID" value="VDN53544.1"/>
    <property type="molecule type" value="Genomic_DNA"/>
</dbReference>
<organism evidence="4 6">
    <name type="scientific">Dracunculus medinensis</name>
    <name type="common">Guinea worm</name>
    <dbReference type="NCBI Taxonomy" id="318479"/>
    <lineage>
        <taxon>Eukaryota</taxon>
        <taxon>Metazoa</taxon>
        <taxon>Ecdysozoa</taxon>
        <taxon>Nematoda</taxon>
        <taxon>Chromadorea</taxon>
        <taxon>Rhabditida</taxon>
        <taxon>Spirurina</taxon>
        <taxon>Dracunculoidea</taxon>
        <taxon>Dracunculidae</taxon>
        <taxon>Dracunculus</taxon>
    </lineage>
</organism>
<dbReference type="SMART" id="SM00494">
    <property type="entry name" value="ChtBD2"/>
    <property type="match status" value="1"/>
</dbReference>
<dbReference type="Gene3D" id="2.170.140.10">
    <property type="entry name" value="Chitin binding domain"/>
    <property type="match status" value="1"/>
</dbReference>
<dbReference type="GO" id="GO:0005576">
    <property type="term" value="C:extracellular region"/>
    <property type="evidence" value="ECO:0007669"/>
    <property type="project" value="InterPro"/>
</dbReference>
<evidence type="ECO:0000259" key="2">
    <source>
        <dbReference type="PROSITE" id="PS50940"/>
    </source>
</evidence>
<dbReference type="PROSITE" id="PS50940">
    <property type="entry name" value="CHIT_BIND_II"/>
    <property type="match status" value="1"/>
</dbReference>
<feature type="signal peptide" evidence="1">
    <location>
        <begin position="1"/>
        <end position="22"/>
    </location>
</feature>
<dbReference type="GO" id="GO:0008061">
    <property type="term" value="F:chitin binding"/>
    <property type="evidence" value="ECO:0007669"/>
    <property type="project" value="InterPro"/>
</dbReference>
<dbReference type="InterPro" id="IPR036508">
    <property type="entry name" value="Chitin-bd_dom_sf"/>
</dbReference>
<dbReference type="WBParaSite" id="DME_0000997701-mRNA-1">
    <property type="protein sequence ID" value="DME_0000997701-mRNA-1"/>
    <property type="gene ID" value="DME_0000997701"/>
</dbReference>
<sequence>MFKRIGCVLLFLTSTLIFSSTGLGPEEDYLHLCQEANETFFYPYDCHKYVKCTNFQPEILQCPDGDYFDPQTFACAPETVSSVVACNELQETIYSYRSQKPKSA</sequence>
<name>A0A0N4UPS7_DRAME</name>
<dbReference type="Pfam" id="PF01607">
    <property type="entry name" value="CBM_14"/>
    <property type="match status" value="1"/>
</dbReference>
<accession>A0A0N4UPS7</accession>
<gene>
    <name evidence="3" type="ORF">DME_LOCUS3517</name>
</gene>
<dbReference type="OrthoDB" id="6020543at2759"/>
<evidence type="ECO:0000313" key="3">
    <source>
        <dbReference type="EMBL" id="VDN53544.1"/>
    </source>
</evidence>
<dbReference type="Proteomes" id="UP000038040">
    <property type="component" value="Unplaced"/>
</dbReference>
<reference evidence="3 5" key="2">
    <citation type="submission" date="2018-11" db="EMBL/GenBank/DDBJ databases">
        <authorList>
            <consortium name="Pathogen Informatics"/>
        </authorList>
    </citation>
    <scope>NUCLEOTIDE SEQUENCE [LARGE SCALE GENOMIC DNA]</scope>
</reference>
<dbReference type="InterPro" id="IPR002557">
    <property type="entry name" value="Chitin-bd_dom"/>
</dbReference>
<evidence type="ECO:0000313" key="6">
    <source>
        <dbReference type="WBParaSite" id="DME_0000997701-mRNA-1"/>
    </source>
</evidence>
<evidence type="ECO:0000256" key="1">
    <source>
        <dbReference type="SAM" id="SignalP"/>
    </source>
</evidence>
<feature type="domain" description="Chitin-binding type-2" evidence="2">
    <location>
        <begin position="30"/>
        <end position="88"/>
    </location>
</feature>
<reference evidence="6" key="1">
    <citation type="submission" date="2017-02" db="UniProtKB">
        <authorList>
            <consortium name="WormBaseParasite"/>
        </authorList>
    </citation>
    <scope>IDENTIFICATION</scope>
</reference>
<evidence type="ECO:0000313" key="4">
    <source>
        <dbReference type="Proteomes" id="UP000038040"/>
    </source>
</evidence>
<feature type="chain" id="PRO_5033721110" evidence="1">
    <location>
        <begin position="23"/>
        <end position="104"/>
    </location>
</feature>
<protein>
    <submittedName>
        <fullName evidence="6">Chitin-binding type-2 domain-containing protein</fullName>
    </submittedName>
</protein>
<dbReference type="SUPFAM" id="SSF57625">
    <property type="entry name" value="Invertebrate chitin-binding proteins"/>
    <property type="match status" value="1"/>
</dbReference>
<proteinExistence type="predicted"/>